<feature type="transmembrane region" description="Helical" evidence="1">
    <location>
        <begin position="20"/>
        <end position="38"/>
    </location>
</feature>
<evidence type="ECO:0000256" key="1">
    <source>
        <dbReference type="SAM" id="Phobius"/>
    </source>
</evidence>
<proteinExistence type="predicted"/>
<keyword evidence="1" id="KW-0472">Membrane</keyword>
<dbReference type="InterPro" id="IPR010466">
    <property type="entry name" value="DUF1058"/>
</dbReference>
<dbReference type="Proteomes" id="UP000046122">
    <property type="component" value="Unassembled WGS sequence"/>
</dbReference>
<dbReference type="Gene3D" id="2.30.30.40">
    <property type="entry name" value="SH3 Domains"/>
    <property type="match status" value="1"/>
</dbReference>
<organism evidence="2 3">
    <name type="scientific">Mesorhizobium plurifarium</name>
    <dbReference type="NCBI Taxonomy" id="69974"/>
    <lineage>
        <taxon>Bacteria</taxon>
        <taxon>Pseudomonadati</taxon>
        <taxon>Pseudomonadota</taxon>
        <taxon>Alphaproteobacteria</taxon>
        <taxon>Hyphomicrobiales</taxon>
        <taxon>Phyllobacteriaceae</taxon>
        <taxon>Mesorhizobium</taxon>
    </lineage>
</organism>
<reference evidence="2 3" key="1">
    <citation type="submission" date="2014-08" db="EMBL/GenBank/DDBJ databases">
        <authorList>
            <person name="Moulin Lionel"/>
        </authorList>
    </citation>
    <scope>NUCLEOTIDE SEQUENCE [LARGE SCALE GENOMIC DNA]</scope>
</reference>
<keyword evidence="1" id="KW-1133">Transmembrane helix</keyword>
<evidence type="ECO:0000313" key="2">
    <source>
        <dbReference type="EMBL" id="CDX57370.1"/>
    </source>
</evidence>
<accession>A0A090G5M8</accession>
<dbReference type="EMBL" id="CCNE01000020">
    <property type="protein sequence ID" value="CDX57370.1"/>
    <property type="molecule type" value="Genomic_DNA"/>
</dbReference>
<dbReference type="Pfam" id="PF06347">
    <property type="entry name" value="SH3_4"/>
    <property type="match status" value="2"/>
</dbReference>
<gene>
    <name evidence="2" type="ORF">MPL3365_270003</name>
</gene>
<keyword evidence="1" id="KW-0812">Transmembrane</keyword>
<protein>
    <recommendedName>
        <fullName evidence="4">SH3b domain-containing protein</fullName>
    </recommendedName>
</protein>
<name>A0A090G5M8_MESPL</name>
<sequence length="186" mass="20733">MNSEASIGFPTVRWLVGRRLQSILALFILTTALISIPAPMAGLRAEVRTLPLPRFVSLKASSANLRVGPGTGYDIQWVMTRPGIPLEIYQQYGNWRRVRDWEGTTGWIFGPLLSGRRTGIVAPWTKNNVALRNKPAIDGRITAWLEPRVRVKLTWCDGTWCAVALGDASGFVKQTDLWGVYPDEVL</sequence>
<evidence type="ECO:0008006" key="4">
    <source>
        <dbReference type="Google" id="ProtNLM"/>
    </source>
</evidence>
<dbReference type="AlphaFoldDB" id="A0A090G5M8"/>
<evidence type="ECO:0000313" key="3">
    <source>
        <dbReference type="Proteomes" id="UP000046122"/>
    </source>
</evidence>